<dbReference type="RefSeq" id="WP_255037586.1">
    <property type="nucleotide sequence ID" value="NZ_RJUF01000041.1"/>
</dbReference>
<gene>
    <name evidence="1" type="ORF">EGI31_12725</name>
</gene>
<proteinExistence type="predicted"/>
<evidence type="ECO:0000313" key="2">
    <source>
        <dbReference type="Proteomes" id="UP001204144"/>
    </source>
</evidence>
<comment type="caution">
    <text evidence="1">The sequence shown here is derived from an EMBL/GenBank/DDBJ whole genome shotgun (WGS) entry which is preliminary data.</text>
</comment>
<keyword evidence="2" id="KW-1185">Reference proteome</keyword>
<dbReference type="Proteomes" id="UP001204144">
    <property type="component" value="Unassembled WGS sequence"/>
</dbReference>
<dbReference type="AlphaFoldDB" id="A0AAE3H2E5"/>
<dbReference type="EMBL" id="RJUF01000041">
    <property type="protein sequence ID" value="MCP9763819.1"/>
    <property type="molecule type" value="Genomic_DNA"/>
</dbReference>
<accession>A0AAE3H2E5</accession>
<sequence>MKLEIVEKAYRIDLERVEDSYVWSEKVVHAETVNAAKRKLLELVRYEDMKTRDGVEVCYLNIPVVRDNGADLVIFEGEKVARWLALDRISRKERAMEISELCLTHRFFYILKRGCFFRPNNCGYTDHKEFAGVYTADEARRHALSCEEITLVPIVIEEHNELLNKMIEGLKGRVIELDNNE</sequence>
<protein>
    <submittedName>
        <fullName evidence="1">Uncharacterized protein</fullName>
    </submittedName>
</protein>
<name>A0AAE3H2E5_9BACT</name>
<organism evidence="1 2">
    <name type="scientific">Lacihabitans soyangensis</name>
    <dbReference type="NCBI Taxonomy" id="869394"/>
    <lineage>
        <taxon>Bacteria</taxon>
        <taxon>Pseudomonadati</taxon>
        <taxon>Bacteroidota</taxon>
        <taxon>Cytophagia</taxon>
        <taxon>Cytophagales</taxon>
        <taxon>Leadbetterellaceae</taxon>
        <taxon>Lacihabitans</taxon>
    </lineage>
</organism>
<reference evidence="1 2" key="1">
    <citation type="submission" date="2018-11" db="EMBL/GenBank/DDBJ databases">
        <title>Novel bacteria species description.</title>
        <authorList>
            <person name="Han J.-H."/>
        </authorList>
    </citation>
    <scope>NUCLEOTIDE SEQUENCE [LARGE SCALE GENOMIC DNA]</scope>
    <source>
        <strain evidence="1 2">KCTC23259</strain>
    </source>
</reference>
<evidence type="ECO:0000313" key="1">
    <source>
        <dbReference type="EMBL" id="MCP9763819.1"/>
    </source>
</evidence>